<keyword evidence="8" id="KW-0546">Nucleotide metabolism</keyword>
<dbReference type="FunFam" id="1.10.150.340:FF:000001">
    <property type="entry name" value="Cytosolic 5-nucleotidase 3-like"/>
    <property type="match status" value="1"/>
</dbReference>
<dbReference type="RefSeq" id="XP_024583992.1">
    <property type="nucleotide sequence ID" value="XM_024718610.1"/>
</dbReference>
<proteinExistence type="inferred from homology"/>
<evidence type="ECO:0000256" key="5">
    <source>
        <dbReference type="ARBA" id="ARBA00022741"/>
    </source>
</evidence>
<organism evidence="9 10">
    <name type="scientific">Plasmopara halstedii</name>
    <name type="common">Downy mildew of sunflower</name>
    <dbReference type="NCBI Taxonomy" id="4781"/>
    <lineage>
        <taxon>Eukaryota</taxon>
        <taxon>Sar</taxon>
        <taxon>Stramenopiles</taxon>
        <taxon>Oomycota</taxon>
        <taxon>Peronosporomycetes</taxon>
        <taxon>Peronosporales</taxon>
        <taxon>Peronosporaceae</taxon>
        <taxon>Plasmopara</taxon>
    </lineage>
</organism>
<dbReference type="InterPro" id="IPR006434">
    <property type="entry name" value="Pyrimidine_nucleotidase_eu"/>
</dbReference>
<dbReference type="EC" id="3.1.3.5" evidence="3"/>
<keyword evidence="5" id="KW-0547">Nucleotide-binding</keyword>
<dbReference type="InterPro" id="IPR023214">
    <property type="entry name" value="HAD_sf"/>
</dbReference>
<keyword evidence="10" id="KW-1185">Reference proteome</keyword>
<dbReference type="OMA" id="QHINGTH"/>
<dbReference type="Gene3D" id="3.40.50.1000">
    <property type="entry name" value="HAD superfamily/HAD-like"/>
    <property type="match status" value="1"/>
</dbReference>
<dbReference type="InterPro" id="IPR036412">
    <property type="entry name" value="HAD-like_sf"/>
</dbReference>
<dbReference type="Pfam" id="PF05822">
    <property type="entry name" value="UMPH-1"/>
    <property type="match status" value="1"/>
</dbReference>
<dbReference type="PANTHER" id="PTHR13045:SF0">
    <property type="entry name" value="7-METHYLGUANOSINE PHOSPHATE-SPECIFIC 5'-NUCLEOTIDASE"/>
    <property type="match status" value="1"/>
</dbReference>
<comment type="similarity">
    <text evidence="2">Belongs to the pyrimidine 5'-nucleotidase family.</text>
</comment>
<dbReference type="GO" id="GO:0009117">
    <property type="term" value="P:nucleotide metabolic process"/>
    <property type="evidence" value="ECO:0007669"/>
    <property type="project" value="UniProtKB-KW"/>
</dbReference>
<comment type="catalytic activity">
    <reaction evidence="1">
        <text>a ribonucleoside 5'-phosphate + H2O = a ribonucleoside + phosphate</text>
        <dbReference type="Rhea" id="RHEA:12484"/>
        <dbReference type="ChEBI" id="CHEBI:15377"/>
        <dbReference type="ChEBI" id="CHEBI:18254"/>
        <dbReference type="ChEBI" id="CHEBI:43474"/>
        <dbReference type="ChEBI" id="CHEBI:58043"/>
        <dbReference type="EC" id="3.1.3.5"/>
    </reaction>
</comment>
<keyword evidence="4" id="KW-0479">Metal-binding</keyword>
<name>A0A0P1AYR8_PLAHL</name>
<dbReference type="AlphaFoldDB" id="A0A0P1AYR8"/>
<dbReference type="Proteomes" id="UP000054928">
    <property type="component" value="Unassembled WGS sequence"/>
</dbReference>
<dbReference type="OrthoDB" id="10014216at2759"/>
<dbReference type="EMBL" id="CCYD01002664">
    <property type="protein sequence ID" value="CEG47623.1"/>
    <property type="molecule type" value="Genomic_DNA"/>
</dbReference>
<evidence type="ECO:0000256" key="8">
    <source>
        <dbReference type="ARBA" id="ARBA00023080"/>
    </source>
</evidence>
<dbReference type="SUPFAM" id="SSF56784">
    <property type="entry name" value="HAD-like"/>
    <property type="match status" value="1"/>
</dbReference>
<keyword evidence="6" id="KW-0378">Hydrolase</keyword>
<evidence type="ECO:0000256" key="7">
    <source>
        <dbReference type="ARBA" id="ARBA00022842"/>
    </source>
</evidence>
<dbReference type="GO" id="GO:0005737">
    <property type="term" value="C:cytoplasm"/>
    <property type="evidence" value="ECO:0007669"/>
    <property type="project" value="InterPro"/>
</dbReference>
<evidence type="ECO:0000256" key="4">
    <source>
        <dbReference type="ARBA" id="ARBA00022723"/>
    </source>
</evidence>
<dbReference type="SFLD" id="SFLDS00003">
    <property type="entry name" value="Haloacid_Dehalogenase"/>
    <property type="match status" value="1"/>
</dbReference>
<dbReference type="PANTHER" id="PTHR13045">
    <property type="entry name" value="5'-NUCLEOTIDASE"/>
    <property type="match status" value="1"/>
</dbReference>
<evidence type="ECO:0000256" key="3">
    <source>
        <dbReference type="ARBA" id="ARBA00012643"/>
    </source>
</evidence>
<keyword evidence="7" id="KW-0460">Magnesium</keyword>
<dbReference type="GO" id="GO:0008253">
    <property type="term" value="F:5'-nucleotidase activity"/>
    <property type="evidence" value="ECO:0007669"/>
    <property type="project" value="UniProtKB-EC"/>
</dbReference>
<dbReference type="GeneID" id="36399828"/>
<reference evidence="10" key="1">
    <citation type="submission" date="2014-09" db="EMBL/GenBank/DDBJ databases">
        <authorList>
            <person name="Sharma Rahul"/>
            <person name="Thines Marco"/>
        </authorList>
    </citation>
    <scope>NUCLEOTIDE SEQUENCE [LARGE SCALE GENOMIC DNA]</scope>
</reference>
<dbReference type="SFLD" id="SFLDG01128">
    <property type="entry name" value="C1.4:_5'-Nucleotidase_Like"/>
    <property type="match status" value="1"/>
</dbReference>
<evidence type="ECO:0000313" key="9">
    <source>
        <dbReference type="EMBL" id="CEG47623.1"/>
    </source>
</evidence>
<evidence type="ECO:0000256" key="2">
    <source>
        <dbReference type="ARBA" id="ARBA00008389"/>
    </source>
</evidence>
<protein>
    <recommendedName>
        <fullName evidence="3">5'-nucleotidase</fullName>
        <ecNumber evidence="3">3.1.3.5</ecNumber>
    </recommendedName>
</protein>
<dbReference type="STRING" id="4781.A0A0P1AYR8"/>
<dbReference type="Gene3D" id="1.10.150.340">
    <property type="entry name" value="Pyrimidine 5'-nucleotidase (UMPH-1), N-terminal domain"/>
    <property type="match status" value="1"/>
</dbReference>
<sequence>MFRLVCRGQASSLFSTFLAIAGTAAATRSLYNKKAVCAESSNSHRRPHGKPMMFIRDREEFALKWKKFTTDQMNKLVVIADFDYTLTSAYKSTDEQAVSSHSLLMESDALGPNAEIVAREIFEKYFPIEQSPTLTKEEKLPFMIEWWTKTHELMIKHGVSKNAIKKAVESSDIKLREGFMELFELLARNNVPTLIFSAGLYDVIHAVLDKEYANTSAKTLPRNVHVISNVMSFDEHDKVIGFDGTLIHSLNKSASAILETDFWKQCQLEKRRNIILLGDSLGDSNMADGLNFQQDEIVRIGFLNDGSDEKLDLYLQKFDVVLTNDSSLLPVELLMHQLLQK</sequence>
<evidence type="ECO:0000313" key="10">
    <source>
        <dbReference type="Proteomes" id="UP000054928"/>
    </source>
</evidence>
<evidence type="ECO:0000256" key="6">
    <source>
        <dbReference type="ARBA" id="ARBA00022801"/>
    </source>
</evidence>
<dbReference type="GO" id="GO:0000287">
    <property type="term" value="F:magnesium ion binding"/>
    <property type="evidence" value="ECO:0007669"/>
    <property type="project" value="InterPro"/>
</dbReference>
<dbReference type="GO" id="GO:0000166">
    <property type="term" value="F:nucleotide binding"/>
    <property type="evidence" value="ECO:0007669"/>
    <property type="project" value="UniProtKB-KW"/>
</dbReference>
<accession>A0A0P1AYR8</accession>
<evidence type="ECO:0000256" key="1">
    <source>
        <dbReference type="ARBA" id="ARBA00000815"/>
    </source>
</evidence>